<keyword evidence="12" id="KW-0469">Meiosis</keyword>
<accession>A0A5B0QEN1</accession>
<evidence type="ECO:0000313" key="17">
    <source>
        <dbReference type="EMBL" id="KAA1111647.1"/>
    </source>
</evidence>
<evidence type="ECO:0000256" key="2">
    <source>
        <dbReference type="ARBA" id="ARBA00004127"/>
    </source>
</evidence>
<dbReference type="Gene3D" id="3.30.420.60">
    <property type="entry name" value="eRF1 domain 2"/>
    <property type="match status" value="1"/>
</dbReference>
<dbReference type="GO" id="GO:0006412">
    <property type="term" value="P:translation"/>
    <property type="evidence" value="ECO:0007669"/>
    <property type="project" value="UniProtKB-ARBA"/>
</dbReference>
<keyword evidence="10 15" id="KW-1133">Transmembrane helix</keyword>
<evidence type="ECO:0000256" key="13">
    <source>
        <dbReference type="ARBA" id="ARBA00023306"/>
    </source>
</evidence>
<dbReference type="InterPro" id="IPR005142">
    <property type="entry name" value="eRF1_3"/>
</dbReference>
<dbReference type="FunFam" id="3.30.1330.30:FF:000008">
    <property type="entry name" value="Protein pelota homolog"/>
    <property type="match status" value="1"/>
</dbReference>
<dbReference type="Pfam" id="PF03465">
    <property type="entry name" value="eRF1_3"/>
    <property type="match status" value="1"/>
</dbReference>
<reference evidence="17 18" key="1">
    <citation type="submission" date="2019-05" db="EMBL/GenBank/DDBJ databases">
        <title>Emergence of the Ug99 lineage of the wheat stem rust pathogen through somatic hybridization.</title>
        <authorList>
            <person name="Li F."/>
            <person name="Upadhyaya N.M."/>
            <person name="Sperschneider J."/>
            <person name="Matny O."/>
            <person name="Nguyen-Phuc H."/>
            <person name="Mago R."/>
            <person name="Raley C."/>
            <person name="Miller M.E."/>
            <person name="Silverstein K.A.T."/>
            <person name="Henningsen E."/>
            <person name="Hirsch C.D."/>
            <person name="Visser B."/>
            <person name="Pretorius Z.A."/>
            <person name="Steffenson B.J."/>
            <person name="Schwessinger B."/>
            <person name="Dodds P.N."/>
            <person name="Figueroa M."/>
        </authorList>
    </citation>
    <scope>NUCLEOTIDE SEQUENCE [LARGE SCALE GENOMIC DNA]</scope>
    <source>
        <strain evidence="17">21-0</strain>
    </source>
</reference>
<dbReference type="Gene3D" id="3.30.1330.30">
    <property type="match status" value="1"/>
</dbReference>
<protein>
    <submittedName>
        <fullName evidence="17">Translation factor pelota</fullName>
    </submittedName>
</protein>
<feature type="region of interest" description="Disordered" evidence="14">
    <location>
        <begin position="234"/>
        <end position="267"/>
    </location>
</feature>
<feature type="transmembrane region" description="Helical" evidence="15">
    <location>
        <begin position="98"/>
        <end position="121"/>
    </location>
</feature>
<dbReference type="InterPro" id="IPR005140">
    <property type="entry name" value="eRF1_Pelota-like_N"/>
</dbReference>
<dbReference type="SUPFAM" id="SSF159065">
    <property type="entry name" value="Dom34/Pelota N-terminal domain-like"/>
    <property type="match status" value="1"/>
</dbReference>
<keyword evidence="5" id="KW-0963">Cytoplasm</keyword>
<dbReference type="InterPro" id="IPR003807">
    <property type="entry name" value="DUF202"/>
</dbReference>
<dbReference type="PANTHER" id="PTHR10853">
    <property type="entry name" value="PELOTA"/>
    <property type="match status" value="1"/>
</dbReference>
<dbReference type="SUPFAM" id="SSF53137">
    <property type="entry name" value="Translational machinery components"/>
    <property type="match status" value="1"/>
</dbReference>
<keyword evidence="18" id="KW-1185">Reference proteome</keyword>
<evidence type="ECO:0000256" key="1">
    <source>
        <dbReference type="ARBA" id="ARBA00001968"/>
    </source>
</evidence>
<evidence type="ECO:0000256" key="15">
    <source>
        <dbReference type="SAM" id="Phobius"/>
    </source>
</evidence>
<evidence type="ECO:0000256" key="7">
    <source>
        <dbReference type="ARBA" id="ARBA00022692"/>
    </source>
</evidence>
<evidence type="ECO:0000256" key="14">
    <source>
        <dbReference type="SAM" id="MobiDB-lite"/>
    </source>
</evidence>
<feature type="compositionally biased region" description="Low complexity" evidence="14">
    <location>
        <begin position="256"/>
        <end position="267"/>
    </location>
</feature>
<dbReference type="PROSITE" id="PS51257">
    <property type="entry name" value="PROKAR_LIPOPROTEIN"/>
    <property type="match status" value="1"/>
</dbReference>
<dbReference type="GO" id="GO:0070651">
    <property type="term" value="P:nonfunctional rRNA decay"/>
    <property type="evidence" value="ECO:0007669"/>
    <property type="project" value="TreeGrafter"/>
</dbReference>
<organism evidence="17 18">
    <name type="scientific">Puccinia graminis f. sp. tritici</name>
    <dbReference type="NCBI Taxonomy" id="56615"/>
    <lineage>
        <taxon>Eukaryota</taxon>
        <taxon>Fungi</taxon>
        <taxon>Dikarya</taxon>
        <taxon>Basidiomycota</taxon>
        <taxon>Pucciniomycotina</taxon>
        <taxon>Pucciniomycetes</taxon>
        <taxon>Pucciniales</taxon>
        <taxon>Pucciniaceae</taxon>
        <taxon>Puccinia</taxon>
    </lineage>
</organism>
<evidence type="ECO:0000256" key="12">
    <source>
        <dbReference type="ARBA" id="ARBA00023254"/>
    </source>
</evidence>
<evidence type="ECO:0000256" key="5">
    <source>
        <dbReference type="ARBA" id="ARBA00022490"/>
    </source>
</evidence>
<evidence type="ECO:0000259" key="16">
    <source>
        <dbReference type="SMART" id="SM01194"/>
    </source>
</evidence>
<evidence type="ECO:0000256" key="4">
    <source>
        <dbReference type="ARBA" id="ARBA00009504"/>
    </source>
</evidence>
<dbReference type="GO" id="GO:1990533">
    <property type="term" value="C:Dom34-Hbs1 complex"/>
    <property type="evidence" value="ECO:0007669"/>
    <property type="project" value="UniProtKB-ARBA"/>
</dbReference>
<dbReference type="InterPro" id="IPR029064">
    <property type="entry name" value="Ribosomal_eL30-like_sf"/>
</dbReference>
<dbReference type="InterPro" id="IPR042226">
    <property type="entry name" value="eFR1_2_sf"/>
</dbReference>
<dbReference type="Proteomes" id="UP000324748">
    <property type="component" value="Unassembled WGS sequence"/>
</dbReference>
<gene>
    <name evidence="17" type="primary">DOM34_1</name>
    <name evidence="17" type="ORF">PGT21_007197</name>
</gene>
<dbReference type="InterPro" id="IPR005141">
    <property type="entry name" value="eRF1_2"/>
</dbReference>
<dbReference type="SMART" id="SM01194">
    <property type="entry name" value="eRF1_1"/>
    <property type="match status" value="1"/>
</dbReference>
<dbReference type="OrthoDB" id="2498233at2759"/>
<comment type="cofactor">
    <cofactor evidence="1">
        <name>a divalent metal cation</name>
        <dbReference type="ChEBI" id="CHEBI:60240"/>
    </cofactor>
</comment>
<dbReference type="EMBL" id="VSWC01000016">
    <property type="protein sequence ID" value="KAA1111647.1"/>
    <property type="molecule type" value="Genomic_DNA"/>
</dbReference>
<dbReference type="FunFam" id="3.30.420.60:FF:000004">
    <property type="entry name" value="Protein DOM34 homolog"/>
    <property type="match status" value="1"/>
</dbReference>
<evidence type="ECO:0000256" key="8">
    <source>
        <dbReference type="ARBA" id="ARBA00022723"/>
    </source>
</evidence>
<dbReference type="Pfam" id="PF26356">
    <property type="entry name" value="Pelota_N"/>
    <property type="match status" value="1"/>
</dbReference>
<dbReference type="GO" id="GO:0051301">
    <property type="term" value="P:cell division"/>
    <property type="evidence" value="ECO:0007669"/>
    <property type="project" value="UniProtKB-KW"/>
</dbReference>
<evidence type="ECO:0000256" key="11">
    <source>
        <dbReference type="ARBA" id="ARBA00023136"/>
    </source>
</evidence>
<dbReference type="Pfam" id="PF03464">
    <property type="entry name" value="eRF1_2"/>
    <property type="match status" value="1"/>
</dbReference>
<dbReference type="FunFam" id="2.30.30.870:FF:000004">
    <property type="entry name" value="Protein DOM34 homolog"/>
    <property type="match status" value="1"/>
</dbReference>
<evidence type="ECO:0000256" key="10">
    <source>
        <dbReference type="ARBA" id="ARBA00022989"/>
    </source>
</evidence>
<keyword evidence="6" id="KW-0132">Cell division</keyword>
<comment type="similarity">
    <text evidence="4">Belongs to the eukaryotic release factor 1 family. Pelota subfamily.</text>
</comment>
<dbReference type="InterPro" id="IPR038069">
    <property type="entry name" value="Pelota/DOM34_N"/>
</dbReference>
<dbReference type="GO" id="GO:0005737">
    <property type="term" value="C:cytoplasm"/>
    <property type="evidence" value="ECO:0007669"/>
    <property type="project" value="UniProtKB-SubCell"/>
</dbReference>
<dbReference type="GO" id="GO:0070966">
    <property type="term" value="P:nuclear-transcribed mRNA catabolic process, no-go decay"/>
    <property type="evidence" value="ECO:0007669"/>
    <property type="project" value="InterPro"/>
</dbReference>
<keyword evidence="8" id="KW-0479">Metal-binding</keyword>
<dbReference type="AlphaFoldDB" id="A0A5B0QEN1"/>
<dbReference type="SUPFAM" id="SSF55315">
    <property type="entry name" value="L30e-like"/>
    <property type="match status" value="1"/>
</dbReference>
<comment type="caution">
    <text evidence="17">The sequence shown here is derived from an EMBL/GenBank/DDBJ whole genome shotgun (WGS) entry which is preliminary data.</text>
</comment>
<keyword evidence="11 15" id="KW-0472">Membrane</keyword>
<dbReference type="InterPro" id="IPR004405">
    <property type="entry name" value="TF_pelota"/>
</dbReference>
<dbReference type="GO" id="GO:0032790">
    <property type="term" value="P:ribosome disassembly"/>
    <property type="evidence" value="ECO:0007669"/>
    <property type="project" value="TreeGrafter"/>
</dbReference>
<dbReference type="GO" id="GO:0071025">
    <property type="term" value="P:RNA surveillance"/>
    <property type="evidence" value="ECO:0007669"/>
    <property type="project" value="InterPro"/>
</dbReference>
<keyword evidence="9" id="KW-0498">Mitosis</keyword>
<evidence type="ECO:0000256" key="9">
    <source>
        <dbReference type="ARBA" id="ARBA00022776"/>
    </source>
</evidence>
<keyword evidence="7 15" id="KW-0812">Transmembrane</keyword>
<dbReference type="Pfam" id="PF02656">
    <property type="entry name" value="DUF202"/>
    <property type="match status" value="1"/>
</dbReference>
<comment type="subcellular location">
    <subcellularLocation>
        <location evidence="3">Cytoplasm</location>
    </subcellularLocation>
    <subcellularLocation>
        <location evidence="2">Endomembrane system</location>
        <topology evidence="2">Multi-pass membrane protein</topology>
    </subcellularLocation>
</comment>
<dbReference type="GO" id="GO:0051321">
    <property type="term" value="P:meiotic cell cycle"/>
    <property type="evidence" value="ECO:0007669"/>
    <property type="project" value="UniProtKB-KW"/>
</dbReference>
<dbReference type="PANTHER" id="PTHR10853:SF0">
    <property type="entry name" value="PROTEIN PELOTA HOMOLOG"/>
    <property type="match status" value="1"/>
</dbReference>
<feature type="transmembrane region" description="Helical" evidence="15">
    <location>
        <begin position="58"/>
        <end position="78"/>
    </location>
</feature>
<sequence length="568" mass="62793">MNREAQSHSAATHLNPSPVHPISASGIISSCFGSPLVIPNEGSTARDHLGRDRTWMQWIRLSTLLVLVSLATCISFPFDFDDHDDETQKNNHHHRQHLNPFAVTFLVLSVLLPLLGFFEYLSTHHAMSMKRGFVQTGFLEYPLYTHLKKKAHSAATDSTSISGIEKNKSGFVTLKAENDEDMWHAYNLVTVGDEVRSIAVRKIVVETNSATGSKDSHRVKLNLTIEVKKVNYSGVEIPSSGDGNEKGLSIANQPTGSSSSGGASLHLSGQISKPNEHVKMGAFHTLDLEPEREFTIIKGPDGWDSVHVQRLADATDASKSAEVAAILADDTGRATVCLIGTHTTLIKQRIEVPLSKNKKPGQAADKTLDKFHKQIYDSILKHFNFSLLRMVIIASPGNTKDTVFEAILAQAIKANNKAIITSKSKFQRIYTPTIHLQSLNQILSTPEILNQLKDTKYSKEIQALNKFQKMLEEDVQRALYGEVHVDRAAERAAIGSLLISDSLFRNPDPEKRKKFIKLTESVQQFGGEVLVFSSMHSTGTRLNELTGVAAILTYPLDMDLIDQEENEA</sequence>
<evidence type="ECO:0000313" key="18">
    <source>
        <dbReference type="Proteomes" id="UP000324748"/>
    </source>
</evidence>
<evidence type="ECO:0000256" key="6">
    <source>
        <dbReference type="ARBA" id="ARBA00022618"/>
    </source>
</evidence>
<feature type="domain" description="eRF1/Pelota-like N-terminal" evidence="16">
    <location>
        <begin position="159"/>
        <end position="316"/>
    </location>
</feature>
<name>A0A5B0QEN1_PUCGR</name>
<dbReference type="InterPro" id="IPR058547">
    <property type="entry name" value="Pelota_N"/>
</dbReference>
<dbReference type="GO" id="GO:0070481">
    <property type="term" value="P:nuclear-transcribed mRNA catabolic process, non-stop decay"/>
    <property type="evidence" value="ECO:0007669"/>
    <property type="project" value="InterPro"/>
</dbReference>
<dbReference type="GO" id="GO:0012505">
    <property type="term" value="C:endomembrane system"/>
    <property type="evidence" value="ECO:0007669"/>
    <property type="project" value="UniProtKB-SubCell"/>
</dbReference>
<dbReference type="GO" id="GO:0046872">
    <property type="term" value="F:metal ion binding"/>
    <property type="evidence" value="ECO:0007669"/>
    <property type="project" value="UniProtKB-KW"/>
</dbReference>
<keyword evidence="13" id="KW-0131">Cell cycle</keyword>
<evidence type="ECO:0000256" key="3">
    <source>
        <dbReference type="ARBA" id="ARBA00004496"/>
    </source>
</evidence>
<dbReference type="Gene3D" id="2.30.30.870">
    <property type="entry name" value="Pelota, domain A"/>
    <property type="match status" value="1"/>
</dbReference>
<proteinExistence type="inferred from homology"/>